<feature type="transmembrane region" description="Helical" evidence="1">
    <location>
        <begin position="96"/>
        <end position="115"/>
    </location>
</feature>
<name>A0A133VF46_9EURY</name>
<feature type="transmembrane region" description="Helical" evidence="1">
    <location>
        <begin position="68"/>
        <end position="89"/>
    </location>
</feature>
<feature type="transmembrane region" description="Helical" evidence="1">
    <location>
        <begin position="143"/>
        <end position="161"/>
    </location>
</feature>
<organism evidence="2 3">
    <name type="scientific">candidate division MSBL1 archaeon SCGC-AAA261O19</name>
    <dbReference type="NCBI Taxonomy" id="1698277"/>
    <lineage>
        <taxon>Archaea</taxon>
        <taxon>Methanobacteriati</taxon>
        <taxon>Methanobacteriota</taxon>
        <taxon>candidate division MSBL1</taxon>
    </lineage>
</organism>
<protein>
    <recommendedName>
        <fullName evidence="4">DUF4234 domain-containing protein</fullName>
    </recommendedName>
</protein>
<dbReference type="Proteomes" id="UP000070076">
    <property type="component" value="Unassembled WGS sequence"/>
</dbReference>
<gene>
    <name evidence="2" type="ORF">AKJ48_00340</name>
</gene>
<keyword evidence="1" id="KW-0472">Membrane</keyword>
<comment type="caution">
    <text evidence="2">The sequence shown here is derived from an EMBL/GenBank/DDBJ whole genome shotgun (WGS) entry which is preliminary data.</text>
</comment>
<keyword evidence="3" id="KW-1185">Reference proteome</keyword>
<reference evidence="2 3" key="1">
    <citation type="journal article" date="2016" name="Sci. Rep.">
        <title>Metabolic traits of an uncultured archaeal lineage -MSBL1- from brine pools of the Red Sea.</title>
        <authorList>
            <person name="Mwirichia R."/>
            <person name="Alam I."/>
            <person name="Rashid M."/>
            <person name="Vinu M."/>
            <person name="Ba-Alawi W."/>
            <person name="Anthony Kamau A."/>
            <person name="Kamanda Ngugi D."/>
            <person name="Goker M."/>
            <person name="Klenk H.P."/>
            <person name="Bajic V."/>
            <person name="Stingl U."/>
        </authorList>
    </citation>
    <scope>NUCLEOTIDE SEQUENCE [LARGE SCALE GENOMIC DNA]</scope>
    <source>
        <strain evidence="2">SCGC-AAA261O19</strain>
    </source>
</reference>
<proteinExistence type="predicted"/>
<dbReference type="AlphaFoldDB" id="A0A133VF46"/>
<evidence type="ECO:0000313" key="2">
    <source>
        <dbReference type="EMBL" id="KXB05063.1"/>
    </source>
</evidence>
<evidence type="ECO:0000313" key="3">
    <source>
        <dbReference type="Proteomes" id="UP000070076"/>
    </source>
</evidence>
<evidence type="ECO:0000256" key="1">
    <source>
        <dbReference type="SAM" id="Phobius"/>
    </source>
</evidence>
<evidence type="ECO:0008006" key="4">
    <source>
        <dbReference type="Google" id="ProtNLM"/>
    </source>
</evidence>
<sequence>MEVREIAQALLSHKDKKGSTAKWFVFSFIPLLNLWVMWKAAEEIAGHEKIVKEYESIDHKKPRGSTGAWFALFFVPAILGVLASFSIFFGGLGFGLVMAIALGIVALVIGLYVLWRMAEVVSGHDKTYEKYELLVHKERKDSTVKWFIIGIIPIVNLYLLWKVGEAISGHETVYE</sequence>
<keyword evidence="1" id="KW-0812">Transmembrane</keyword>
<accession>A0A133VF46</accession>
<dbReference type="EMBL" id="LHYB01000002">
    <property type="protein sequence ID" value="KXB05063.1"/>
    <property type="molecule type" value="Genomic_DNA"/>
</dbReference>
<keyword evidence="1" id="KW-1133">Transmembrane helix</keyword>